<feature type="transmembrane region" description="Helical" evidence="1">
    <location>
        <begin position="72"/>
        <end position="89"/>
    </location>
</feature>
<keyword evidence="3" id="KW-1185">Reference proteome</keyword>
<keyword evidence="1" id="KW-0812">Transmembrane</keyword>
<sequence length="148" mass="16538">MQAPNTLMKRLGYLGLLPFVATLLLAMTDIRLFHLSGQQMFIAYSAVILSFLSGILWGNAIDHIAHQLSRNALILSNLFVLLAWGAILQGNKHELTAAGLLAMGYLAIWFAEKLIRQTERENNPQEYQPLRSRLTVAVILLHAVLMLT</sequence>
<dbReference type="EMBL" id="JMIB01000026">
    <property type="protein sequence ID" value="KDM91069.1"/>
    <property type="molecule type" value="Genomic_DNA"/>
</dbReference>
<proteinExistence type="predicted"/>
<evidence type="ECO:0000313" key="3">
    <source>
        <dbReference type="Proteomes" id="UP000027192"/>
    </source>
</evidence>
<feature type="transmembrane region" description="Helical" evidence="1">
    <location>
        <begin position="95"/>
        <end position="111"/>
    </location>
</feature>
<reference evidence="2 3" key="1">
    <citation type="submission" date="2014-04" db="EMBL/GenBank/DDBJ databases">
        <title>Draft genome sequence of Photobacterium halotolerans S2753: a solonamide, ngercheumicin and holomycin producer.</title>
        <authorList>
            <person name="Machado H.R."/>
            <person name="Gram L."/>
        </authorList>
    </citation>
    <scope>NUCLEOTIDE SEQUENCE [LARGE SCALE GENOMIC DNA]</scope>
    <source>
        <strain evidence="2 3">S2753</strain>
    </source>
</reference>
<keyword evidence="1" id="KW-0472">Membrane</keyword>
<keyword evidence="1" id="KW-1133">Transmembrane helix</keyword>
<name>A0A066RL47_9GAMM</name>
<feature type="transmembrane region" description="Helical" evidence="1">
    <location>
        <begin position="40"/>
        <end position="60"/>
    </location>
</feature>
<dbReference type="Pfam" id="PF11911">
    <property type="entry name" value="DUF3429"/>
    <property type="match status" value="1"/>
</dbReference>
<dbReference type="PANTHER" id="PTHR15887">
    <property type="entry name" value="TRANSMEMBRANE PROTEIN 69"/>
    <property type="match status" value="1"/>
</dbReference>
<evidence type="ECO:0000313" key="2">
    <source>
        <dbReference type="EMBL" id="KDM91069.1"/>
    </source>
</evidence>
<evidence type="ECO:0008006" key="4">
    <source>
        <dbReference type="Google" id="ProtNLM"/>
    </source>
</evidence>
<dbReference type="AlphaFoldDB" id="A0A066RL47"/>
<dbReference type="RefSeq" id="WP_036753210.1">
    <property type="nucleotide sequence ID" value="NZ_JAGSGC010000009.1"/>
</dbReference>
<organism evidence="2 3">
    <name type="scientific">Photobacterium galatheae</name>
    <dbReference type="NCBI Taxonomy" id="1654360"/>
    <lineage>
        <taxon>Bacteria</taxon>
        <taxon>Pseudomonadati</taxon>
        <taxon>Pseudomonadota</taxon>
        <taxon>Gammaproteobacteria</taxon>
        <taxon>Vibrionales</taxon>
        <taxon>Vibrionaceae</taxon>
        <taxon>Photobacterium</taxon>
    </lineage>
</organism>
<gene>
    <name evidence="2" type="ORF">EA58_13000</name>
</gene>
<dbReference type="InterPro" id="IPR021836">
    <property type="entry name" value="DUF3429"/>
</dbReference>
<feature type="transmembrane region" description="Helical" evidence="1">
    <location>
        <begin position="12"/>
        <end position="34"/>
    </location>
</feature>
<dbReference type="Proteomes" id="UP000027192">
    <property type="component" value="Unassembled WGS sequence"/>
</dbReference>
<protein>
    <recommendedName>
        <fullName evidence="4">DUF3429 domain-containing protein</fullName>
    </recommendedName>
</protein>
<comment type="caution">
    <text evidence="2">The sequence shown here is derived from an EMBL/GenBank/DDBJ whole genome shotgun (WGS) entry which is preliminary data.</text>
</comment>
<accession>A0A066RL47</accession>
<evidence type="ECO:0000256" key="1">
    <source>
        <dbReference type="SAM" id="Phobius"/>
    </source>
</evidence>
<dbReference type="STRING" id="1654360.EA58_13000"/>
<dbReference type="PANTHER" id="PTHR15887:SF1">
    <property type="entry name" value="TRANSMEMBRANE PROTEIN 69"/>
    <property type="match status" value="1"/>
</dbReference>